<dbReference type="EMBL" id="JACCBA010000001">
    <property type="protein sequence ID" value="NYD47405.1"/>
    <property type="molecule type" value="Genomic_DNA"/>
</dbReference>
<proteinExistence type="predicted"/>
<sequence>MPAPADLAAAGPKGAKKMLTKAADPLPAAELAPFFEQALPGTGAGGRE</sequence>
<comment type="caution">
    <text evidence="1">The sequence shown here is derived from an EMBL/GenBank/DDBJ whole genome shotgun (WGS) entry which is preliminary data.</text>
</comment>
<name>A0A7Y9EHF8_9ACTN</name>
<reference evidence="1 2" key="1">
    <citation type="submission" date="2020-07" db="EMBL/GenBank/DDBJ databases">
        <title>Sequencing the genomes of 1000 actinobacteria strains.</title>
        <authorList>
            <person name="Klenk H.-P."/>
        </authorList>
    </citation>
    <scope>NUCLEOTIDE SEQUENCE [LARGE SCALE GENOMIC DNA]</scope>
    <source>
        <strain evidence="1 2">DSM 40398</strain>
    </source>
</reference>
<evidence type="ECO:0000313" key="1">
    <source>
        <dbReference type="EMBL" id="NYD47405.1"/>
    </source>
</evidence>
<accession>A0A7Y9EHF8</accession>
<protein>
    <submittedName>
        <fullName evidence="1">Uncharacterized protein</fullName>
    </submittedName>
</protein>
<evidence type="ECO:0000313" key="2">
    <source>
        <dbReference type="Proteomes" id="UP000529783"/>
    </source>
</evidence>
<keyword evidence="2" id="KW-1185">Reference proteome</keyword>
<organism evidence="1 2">
    <name type="scientific">Actinomadura luteofluorescens</name>
    <dbReference type="NCBI Taxonomy" id="46163"/>
    <lineage>
        <taxon>Bacteria</taxon>
        <taxon>Bacillati</taxon>
        <taxon>Actinomycetota</taxon>
        <taxon>Actinomycetes</taxon>
        <taxon>Streptosporangiales</taxon>
        <taxon>Thermomonosporaceae</taxon>
        <taxon>Actinomadura</taxon>
    </lineage>
</organism>
<dbReference type="RefSeq" id="WP_179844483.1">
    <property type="nucleotide sequence ID" value="NZ_JACCBA010000001.1"/>
</dbReference>
<gene>
    <name evidence="1" type="ORF">BJY14_003388</name>
</gene>
<dbReference type="Proteomes" id="UP000529783">
    <property type="component" value="Unassembled WGS sequence"/>
</dbReference>
<dbReference type="AlphaFoldDB" id="A0A7Y9EHF8"/>